<evidence type="ECO:0000256" key="4">
    <source>
        <dbReference type="ARBA" id="ARBA00022806"/>
    </source>
</evidence>
<sequence length="411" mass="44801">MRSACIYGGSSYEAQARQIQSGVDILVATPGRLIDLINNRHCDLSEVSVVALDEADEMMSPSFSDDIQFMLSQAQRDRQMLLFSATMPPSVSSLVNRCMSPNYHTIDTASTAVPSKIAHFTFPIRGHASRSLTASLLVSSLRPRRTIVFSNKKTDCTEIAERMQSTGIAAAPVHSDLSQSVRTDLMNRFRKGTLKVLVATDVAARGIDIPECDLVIHTEPPTSLESYVHRSGRTGRAGRTGVVAMFDDGQSNQLLRDISNRAELSFVDAPTENDFALYSVSDAIDRILEVDDAIAAHYLPSVDLLISRHGDARSVLAKAVACNAEGSRKMIQDMYREPVRHQFSRGGDRDRGFGGRGDRDRGGRGDRGFGGDRDRGFGGRGDRDRGGRGDRDRGGRGFGGRGSGYGNDFGY</sequence>
<dbReference type="Pfam" id="PF26142">
    <property type="entry name" value="DD_DDX21-DDX50"/>
    <property type="match status" value="1"/>
</dbReference>
<dbReference type="PROSITE" id="PS51192">
    <property type="entry name" value="HELICASE_ATP_BIND_1"/>
    <property type="match status" value="1"/>
</dbReference>
<dbReference type="eggNOG" id="KOG0331">
    <property type="taxonomic scope" value="Eukaryota"/>
</dbReference>
<feature type="domain" description="Helicase C-terminal" evidence="8">
    <location>
        <begin position="131"/>
        <end position="278"/>
    </location>
</feature>
<gene>
    <name evidence="9" type="ORF">H696_04947</name>
</gene>
<dbReference type="InterPro" id="IPR011545">
    <property type="entry name" value="DEAD/DEAH_box_helicase_dom"/>
</dbReference>
<accession>A0A058Z3E5</accession>
<evidence type="ECO:0000313" key="9">
    <source>
        <dbReference type="EMBL" id="KCV68656.1"/>
    </source>
</evidence>
<dbReference type="GeneID" id="20529672"/>
<proteinExistence type="predicted"/>
<dbReference type="Proteomes" id="UP000030693">
    <property type="component" value="Unassembled WGS sequence"/>
</dbReference>
<keyword evidence="3" id="KW-0378">Hydrolase</keyword>
<reference evidence="9" key="1">
    <citation type="submission" date="2013-04" db="EMBL/GenBank/DDBJ databases">
        <title>The Genome Sequence of Fonticula alba ATCC 38817.</title>
        <authorList>
            <consortium name="The Broad Institute Genomics Platform"/>
            <person name="Russ C."/>
            <person name="Cuomo C."/>
            <person name="Burger G."/>
            <person name="Gray M.W."/>
            <person name="Holland P.W.H."/>
            <person name="King N."/>
            <person name="Lang F.B.F."/>
            <person name="Roger A.J."/>
            <person name="Ruiz-Trillo I."/>
            <person name="Brown M."/>
            <person name="Walker B."/>
            <person name="Young S."/>
            <person name="Zeng Q."/>
            <person name="Gargeya S."/>
            <person name="Fitzgerald M."/>
            <person name="Haas B."/>
            <person name="Abouelleil A."/>
            <person name="Allen A.W."/>
            <person name="Alvarado L."/>
            <person name="Arachchi H.M."/>
            <person name="Berlin A.M."/>
            <person name="Chapman S.B."/>
            <person name="Gainer-Dewar J."/>
            <person name="Goldberg J."/>
            <person name="Griggs A."/>
            <person name="Gujja S."/>
            <person name="Hansen M."/>
            <person name="Howarth C."/>
            <person name="Imamovic A."/>
            <person name="Ireland A."/>
            <person name="Larimer J."/>
            <person name="McCowan C."/>
            <person name="Murphy C."/>
            <person name="Pearson M."/>
            <person name="Poon T.W."/>
            <person name="Priest M."/>
            <person name="Roberts A."/>
            <person name="Saif S."/>
            <person name="Shea T."/>
            <person name="Sisk P."/>
            <person name="Sykes S."/>
            <person name="Wortman J."/>
            <person name="Nusbaum C."/>
            <person name="Birren B."/>
        </authorList>
    </citation>
    <scope>NUCLEOTIDE SEQUENCE [LARGE SCALE GENOMIC DNA]</scope>
    <source>
        <strain evidence="9">ATCC 38817</strain>
    </source>
</reference>
<dbReference type="GO" id="GO:0005524">
    <property type="term" value="F:ATP binding"/>
    <property type="evidence" value="ECO:0007669"/>
    <property type="project" value="UniProtKB-KW"/>
</dbReference>
<evidence type="ECO:0000256" key="5">
    <source>
        <dbReference type="ARBA" id="ARBA00022840"/>
    </source>
</evidence>
<dbReference type="SMART" id="SM00490">
    <property type="entry name" value="HELICc"/>
    <property type="match status" value="1"/>
</dbReference>
<dbReference type="Gene3D" id="3.40.50.300">
    <property type="entry name" value="P-loop containing nucleotide triphosphate hydrolases"/>
    <property type="match status" value="2"/>
</dbReference>
<evidence type="ECO:0000313" key="10">
    <source>
        <dbReference type="Proteomes" id="UP000030693"/>
    </source>
</evidence>
<evidence type="ECO:0000256" key="2">
    <source>
        <dbReference type="ARBA" id="ARBA00022741"/>
    </source>
</evidence>
<dbReference type="InterPro" id="IPR044742">
    <property type="entry name" value="DEAD/DEAH_RhlB"/>
</dbReference>
<evidence type="ECO:0000256" key="6">
    <source>
        <dbReference type="SAM" id="MobiDB-lite"/>
    </source>
</evidence>
<evidence type="ECO:0000256" key="3">
    <source>
        <dbReference type="ARBA" id="ARBA00022801"/>
    </source>
</evidence>
<dbReference type="GO" id="GO:0016787">
    <property type="term" value="F:hydrolase activity"/>
    <property type="evidence" value="ECO:0007669"/>
    <property type="project" value="UniProtKB-KW"/>
</dbReference>
<dbReference type="InterPro" id="IPR059027">
    <property type="entry name" value="DD_DDX21-DDX50"/>
</dbReference>
<organism evidence="9">
    <name type="scientific">Fonticula alba</name>
    <name type="common">Slime mold</name>
    <dbReference type="NCBI Taxonomy" id="691883"/>
    <lineage>
        <taxon>Eukaryota</taxon>
        <taxon>Rotosphaerida</taxon>
        <taxon>Fonticulaceae</taxon>
        <taxon>Fonticula</taxon>
    </lineage>
</organism>
<dbReference type="InterPro" id="IPR050547">
    <property type="entry name" value="DEAD_box_RNA_helicases"/>
</dbReference>
<dbReference type="EC" id="3.6.4.13" evidence="1"/>
<feature type="compositionally biased region" description="Gly residues" evidence="6">
    <location>
        <begin position="396"/>
        <end position="411"/>
    </location>
</feature>
<dbReference type="InterPro" id="IPR001650">
    <property type="entry name" value="Helicase_C-like"/>
</dbReference>
<keyword evidence="4" id="KW-0347">Helicase</keyword>
<dbReference type="PANTHER" id="PTHR47963:SF8">
    <property type="entry name" value="ATP-DEPENDENT RNA HELICASE DEAD"/>
    <property type="match status" value="1"/>
</dbReference>
<evidence type="ECO:0000256" key="1">
    <source>
        <dbReference type="ARBA" id="ARBA00012552"/>
    </source>
</evidence>
<dbReference type="STRING" id="691883.A0A058Z3E5"/>
<dbReference type="PROSITE" id="PS51194">
    <property type="entry name" value="HELICASE_CTER"/>
    <property type="match status" value="1"/>
</dbReference>
<dbReference type="InterPro" id="IPR027417">
    <property type="entry name" value="P-loop_NTPase"/>
</dbReference>
<evidence type="ECO:0000259" key="7">
    <source>
        <dbReference type="PROSITE" id="PS51192"/>
    </source>
</evidence>
<feature type="domain" description="Helicase ATP-binding" evidence="7">
    <location>
        <begin position="1"/>
        <end position="105"/>
    </location>
</feature>
<dbReference type="AlphaFoldDB" id="A0A058Z3E5"/>
<keyword evidence="5" id="KW-0067">ATP-binding</keyword>
<dbReference type="GO" id="GO:0003724">
    <property type="term" value="F:RNA helicase activity"/>
    <property type="evidence" value="ECO:0007669"/>
    <property type="project" value="UniProtKB-EC"/>
</dbReference>
<keyword evidence="10" id="KW-1185">Reference proteome</keyword>
<dbReference type="SUPFAM" id="SSF52540">
    <property type="entry name" value="P-loop containing nucleoside triphosphate hydrolases"/>
    <property type="match status" value="1"/>
</dbReference>
<feature type="compositionally biased region" description="Basic and acidic residues" evidence="6">
    <location>
        <begin position="335"/>
        <end position="395"/>
    </location>
</feature>
<dbReference type="Pfam" id="PF00271">
    <property type="entry name" value="Helicase_C"/>
    <property type="match status" value="1"/>
</dbReference>
<dbReference type="Pfam" id="PF00270">
    <property type="entry name" value="DEAD"/>
    <property type="match status" value="1"/>
</dbReference>
<dbReference type="CDD" id="cd18787">
    <property type="entry name" value="SF2_C_DEAD"/>
    <property type="match status" value="1"/>
</dbReference>
<dbReference type="InterPro" id="IPR014001">
    <property type="entry name" value="Helicase_ATP-bd"/>
</dbReference>
<feature type="region of interest" description="Disordered" evidence="6">
    <location>
        <begin position="335"/>
        <end position="411"/>
    </location>
</feature>
<dbReference type="RefSeq" id="XP_009497088.1">
    <property type="nucleotide sequence ID" value="XM_009498813.1"/>
</dbReference>
<dbReference type="EMBL" id="KB932208">
    <property type="protein sequence ID" value="KCV68656.1"/>
    <property type="molecule type" value="Genomic_DNA"/>
</dbReference>
<evidence type="ECO:0000259" key="8">
    <source>
        <dbReference type="PROSITE" id="PS51194"/>
    </source>
</evidence>
<dbReference type="GO" id="GO:0003723">
    <property type="term" value="F:RNA binding"/>
    <property type="evidence" value="ECO:0007669"/>
    <property type="project" value="TreeGrafter"/>
</dbReference>
<dbReference type="PANTHER" id="PTHR47963">
    <property type="entry name" value="DEAD-BOX ATP-DEPENDENT RNA HELICASE 47, MITOCHONDRIAL"/>
    <property type="match status" value="1"/>
</dbReference>
<name>A0A058Z3E5_FONAL</name>
<keyword evidence="2" id="KW-0547">Nucleotide-binding</keyword>
<dbReference type="OrthoDB" id="196131at2759"/>
<protein>
    <recommendedName>
        <fullName evidence="1">RNA helicase</fullName>
        <ecNumber evidence="1">3.6.4.13</ecNumber>
    </recommendedName>
</protein>
<dbReference type="CDD" id="cd00268">
    <property type="entry name" value="DEADc"/>
    <property type="match status" value="1"/>
</dbReference>